<dbReference type="EMBL" id="OENE01000003">
    <property type="protein sequence ID" value="SOS58166.1"/>
    <property type="molecule type" value="Genomic_DNA"/>
</dbReference>
<feature type="chain" id="PRO_5014196501" description="Lipoprotein" evidence="1">
    <location>
        <begin position="26"/>
        <end position="359"/>
    </location>
</feature>
<reference evidence="2 3" key="1">
    <citation type="submission" date="2017-11" db="EMBL/GenBank/DDBJ databases">
        <authorList>
            <person name="Duchaud E."/>
        </authorList>
    </citation>
    <scope>NUCLEOTIDE SEQUENCE [LARGE SCALE GENOMIC DNA]</scope>
    <source>
        <strain evidence="2 3">TNO010</strain>
    </source>
</reference>
<protein>
    <recommendedName>
        <fullName evidence="4">Lipoprotein</fullName>
    </recommendedName>
</protein>
<dbReference type="AlphaFoldDB" id="A0A2I2LD78"/>
<keyword evidence="1" id="KW-0732">Signal</keyword>
<evidence type="ECO:0008006" key="4">
    <source>
        <dbReference type="Google" id="ProtNLM"/>
    </source>
</evidence>
<evidence type="ECO:0000313" key="3">
    <source>
        <dbReference type="Proteomes" id="UP000490060"/>
    </source>
</evidence>
<proteinExistence type="predicted"/>
<feature type="signal peptide" evidence="1">
    <location>
        <begin position="1"/>
        <end position="25"/>
    </location>
</feature>
<evidence type="ECO:0000313" key="2">
    <source>
        <dbReference type="EMBL" id="SOS58166.1"/>
    </source>
</evidence>
<dbReference type="PROSITE" id="PS51257">
    <property type="entry name" value="PROKAR_LIPOPROTEIN"/>
    <property type="match status" value="1"/>
</dbReference>
<organism evidence="2 3">
    <name type="scientific">Tenacibaculum finnmarkense genomovar ulcerans</name>
    <dbReference type="NCBI Taxonomy" id="2781388"/>
    <lineage>
        <taxon>Bacteria</taxon>
        <taxon>Pseudomonadati</taxon>
        <taxon>Bacteroidota</taxon>
        <taxon>Flavobacteriia</taxon>
        <taxon>Flavobacteriales</taxon>
        <taxon>Flavobacteriaceae</taxon>
        <taxon>Tenacibaculum</taxon>
        <taxon>Tenacibaculum finnmarkense</taxon>
    </lineage>
</organism>
<dbReference type="RefSeq" id="WP_058884112.1">
    <property type="nucleotide sequence ID" value="NZ_JAJHTM010000001.1"/>
</dbReference>
<accession>A0A2I2LD78</accession>
<gene>
    <name evidence="2" type="ORF">TNO010_110141</name>
</gene>
<name>A0A2I2LD78_9FLAO</name>
<dbReference type="Proteomes" id="UP000490060">
    <property type="component" value="Unassembled WGS sequence"/>
</dbReference>
<sequence length="359" mass="38524">MKNLLKPLFIACSAFLIGTTFTSCGEEQNGLAIDPDEPVVVTPDTPKQLVVDASAYYPTLELTAEASTTLDVIVKFSGAEKKMKRLYITKNVYGSEQGAVAYDLSTIAAAVKTYGDGSINLGSKEGTEFTYSIPFEAPTSTDGVVVYKLWTTRLAALGTTSKGDFRDVSKRNAYGDENAYGTITIKAGKATATAATIKQFSAVILAAPLADGSSKSFISVYNGDTYAINAGLETASFWDFGYYYGATHKASFASASDFPTNIVDIADKANINITQEPLNNFYIAKSTKDFDTVTATELEAIATPKSQRVNELTAGDVLEFEDKNGAKGLIKVTKIAGTYGNSGKIYFDVKIQNVEYIKL</sequence>
<evidence type="ECO:0000256" key="1">
    <source>
        <dbReference type="SAM" id="SignalP"/>
    </source>
</evidence>